<protein>
    <submittedName>
        <fullName evidence="2">Uncharacterized protein</fullName>
    </submittedName>
</protein>
<organism evidence="2 3">
    <name type="scientific">Phakopsora pachyrhizi</name>
    <name type="common">Asian soybean rust disease fungus</name>
    <dbReference type="NCBI Taxonomy" id="170000"/>
    <lineage>
        <taxon>Eukaryota</taxon>
        <taxon>Fungi</taxon>
        <taxon>Dikarya</taxon>
        <taxon>Basidiomycota</taxon>
        <taxon>Pucciniomycotina</taxon>
        <taxon>Pucciniomycetes</taxon>
        <taxon>Pucciniales</taxon>
        <taxon>Phakopsoraceae</taxon>
        <taxon>Phakopsora</taxon>
    </lineage>
</organism>
<gene>
    <name evidence="2" type="ORF">PPACK8108_LOCUS1482</name>
</gene>
<dbReference type="AlphaFoldDB" id="A0AAV0AGI2"/>
<accession>A0AAV0AGI2</accession>
<dbReference type="EMBL" id="CALTRL010000203">
    <property type="protein sequence ID" value="CAH7667097.1"/>
    <property type="molecule type" value="Genomic_DNA"/>
</dbReference>
<evidence type="ECO:0000313" key="2">
    <source>
        <dbReference type="EMBL" id="CAH7667097.1"/>
    </source>
</evidence>
<sequence length="237" mass="27185">MCRNNNWSSATAVKADATFSTLATDAASLDDGSGGWKADENFIDYQVRKINDEIPKQQIDLISKKDPQRPRIRTGLVGGQSEDKGLKFESRRGFPIREKEIKGVDQIRCTDRSSLEKAVRKPIKHSEPSAEFWRKIERVPGMKVDTGHISFEAYGGHGQDTLRMGIMEEKQQLLCSSSGHNVTLGDKEQKSRGYRIKRIKDCKKRRRRRRRRRRRSRTRIVDIGVKKSPIKARSFIS</sequence>
<proteinExistence type="predicted"/>
<feature type="region of interest" description="Disordered" evidence="1">
    <location>
        <begin position="200"/>
        <end position="220"/>
    </location>
</feature>
<comment type="caution">
    <text evidence="2">The sequence shown here is derived from an EMBL/GenBank/DDBJ whole genome shotgun (WGS) entry which is preliminary data.</text>
</comment>
<feature type="compositionally biased region" description="Basic residues" evidence="1">
    <location>
        <begin position="200"/>
        <end position="218"/>
    </location>
</feature>
<reference evidence="2" key="1">
    <citation type="submission" date="2022-06" db="EMBL/GenBank/DDBJ databases">
        <authorList>
            <consortium name="SYNGENTA / RWTH Aachen University"/>
        </authorList>
    </citation>
    <scope>NUCLEOTIDE SEQUENCE</scope>
</reference>
<keyword evidence="3" id="KW-1185">Reference proteome</keyword>
<evidence type="ECO:0000256" key="1">
    <source>
        <dbReference type="SAM" id="MobiDB-lite"/>
    </source>
</evidence>
<name>A0AAV0AGI2_PHAPC</name>
<evidence type="ECO:0000313" key="3">
    <source>
        <dbReference type="Proteomes" id="UP001153365"/>
    </source>
</evidence>
<dbReference type="Proteomes" id="UP001153365">
    <property type="component" value="Unassembled WGS sequence"/>
</dbReference>